<name>A0ACC1UE96_9AGAR</name>
<feature type="non-terminal residue" evidence="1">
    <location>
        <position position="1"/>
    </location>
</feature>
<proteinExistence type="predicted"/>
<protein>
    <submittedName>
        <fullName evidence="1">Uncharacterized protein</fullName>
    </submittedName>
</protein>
<feature type="non-terminal residue" evidence="1">
    <location>
        <position position="217"/>
    </location>
</feature>
<gene>
    <name evidence="1" type="ORF">F5876DRAFT_26402</name>
</gene>
<evidence type="ECO:0000313" key="2">
    <source>
        <dbReference type="Proteomes" id="UP001163835"/>
    </source>
</evidence>
<accession>A0ACC1UE96</accession>
<dbReference type="Proteomes" id="UP001163835">
    <property type="component" value="Unassembled WGS sequence"/>
</dbReference>
<reference evidence="1" key="1">
    <citation type="submission" date="2022-09" db="EMBL/GenBank/DDBJ databases">
        <title>A Global Phylogenomic Analysis of the Shiitake Genus Lentinula.</title>
        <authorList>
            <consortium name="DOE Joint Genome Institute"/>
            <person name="Sierra-Patev S."/>
            <person name="Min B."/>
            <person name="Naranjo-Ortiz M."/>
            <person name="Looney B."/>
            <person name="Konkel Z."/>
            <person name="Slot J.C."/>
            <person name="Sakamoto Y."/>
            <person name="Steenwyk J.L."/>
            <person name="Rokas A."/>
            <person name="Carro J."/>
            <person name="Camarero S."/>
            <person name="Ferreira P."/>
            <person name="Molpeceres G."/>
            <person name="Ruiz-Duenas F.J."/>
            <person name="Serrano A."/>
            <person name="Henrissat B."/>
            <person name="Drula E."/>
            <person name="Hughes K.W."/>
            <person name="Mata J.L."/>
            <person name="Ishikawa N.K."/>
            <person name="Vargas-Isla R."/>
            <person name="Ushijima S."/>
            <person name="Smith C.A."/>
            <person name="Ahrendt S."/>
            <person name="Andreopoulos W."/>
            <person name="He G."/>
            <person name="Labutti K."/>
            <person name="Lipzen A."/>
            <person name="Ng V."/>
            <person name="Riley R."/>
            <person name="Sandor L."/>
            <person name="Barry K."/>
            <person name="Martinez A.T."/>
            <person name="Xiao Y."/>
            <person name="Gibbons J.G."/>
            <person name="Terashima K."/>
            <person name="Grigoriev I.V."/>
            <person name="Hibbett D.S."/>
        </authorList>
    </citation>
    <scope>NUCLEOTIDE SEQUENCE</scope>
    <source>
        <strain evidence="1">TMI1499</strain>
    </source>
</reference>
<keyword evidence="2" id="KW-1185">Reference proteome</keyword>
<comment type="caution">
    <text evidence="1">The sequence shown here is derived from an EMBL/GenBank/DDBJ whole genome shotgun (WGS) entry which is preliminary data.</text>
</comment>
<sequence>KNRVNNFNNAWASLIDEMTEAYIKWKYNLDSPDNFNKEYSFKIDAVNIYTLEKEVCIHRSENTKAAVALVSAGYLGTSPEFPSLAISLQTLELYYTLHLFKPSFSVKAFAKALCHLYSLPFRRGYHMGLSDTFDIYLAIQRKIDTRVAKKLGHEGANHCVLNSCPACCYKLEDEPELEFSRMWVVDGNNSLKRMAGIGNREVSDTQIEGSNGLAKTE</sequence>
<evidence type="ECO:0000313" key="1">
    <source>
        <dbReference type="EMBL" id="KAJ3815116.1"/>
    </source>
</evidence>
<organism evidence="1 2">
    <name type="scientific">Lentinula aff. lateritia</name>
    <dbReference type="NCBI Taxonomy" id="2804960"/>
    <lineage>
        <taxon>Eukaryota</taxon>
        <taxon>Fungi</taxon>
        <taxon>Dikarya</taxon>
        <taxon>Basidiomycota</taxon>
        <taxon>Agaricomycotina</taxon>
        <taxon>Agaricomycetes</taxon>
        <taxon>Agaricomycetidae</taxon>
        <taxon>Agaricales</taxon>
        <taxon>Marasmiineae</taxon>
        <taxon>Omphalotaceae</taxon>
        <taxon>Lentinula</taxon>
    </lineage>
</organism>
<dbReference type="EMBL" id="MU794955">
    <property type="protein sequence ID" value="KAJ3815116.1"/>
    <property type="molecule type" value="Genomic_DNA"/>
</dbReference>